<dbReference type="PANTHER" id="PTHR35158:SF1">
    <property type="entry name" value="CDNA SEQUENCE CN725425"/>
    <property type="match status" value="1"/>
</dbReference>
<dbReference type="Ensembl" id="ENSLACT00000024947.1">
    <property type="protein sequence ID" value="ENSLACP00000022267.1"/>
    <property type="gene ID" value="ENSLACG00000022139.1"/>
</dbReference>
<dbReference type="HOGENOM" id="CLU_743031_0_0_1"/>
<dbReference type="EMBL" id="AFYH01125542">
    <property type="status" value="NOT_ANNOTATED_CDS"/>
    <property type="molecule type" value="Genomic_DNA"/>
</dbReference>
<accession>M3XHR1</accession>
<reference evidence="1" key="2">
    <citation type="submission" date="2025-08" db="UniProtKB">
        <authorList>
            <consortium name="Ensembl"/>
        </authorList>
    </citation>
    <scope>IDENTIFICATION</scope>
</reference>
<dbReference type="PANTHER" id="PTHR35158">
    <property type="entry name" value="CDNA SEQUENCE CN725425"/>
    <property type="match status" value="1"/>
</dbReference>
<keyword evidence="2" id="KW-1185">Reference proteome</keyword>
<evidence type="ECO:0000313" key="2">
    <source>
        <dbReference type="Proteomes" id="UP000008672"/>
    </source>
</evidence>
<protein>
    <submittedName>
        <fullName evidence="1">Uncharacterized protein</fullName>
    </submittedName>
</protein>
<dbReference type="EMBL" id="AFYH01125541">
    <property type="status" value="NOT_ANNOTATED_CDS"/>
    <property type="molecule type" value="Genomic_DNA"/>
</dbReference>
<dbReference type="InParanoid" id="M3XHR1"/>
<proteinExistence type="predicted"/>
<sequence>MNWVGGSRSRIMLKKDKRKQKEFFEKKKLKSKMKLLGLQTSPQKNTAVSLDLLNLFVVNQISARKEKCDMKKKATHVDMNKVVKMPIKRHNIALPMSPCTVPSRICLEEGQYSSPAQGLSTKKVSTSSTGSLKYKLFMPFSEPWIAINEKWAPPSQGIIDVDQQLDQLKYGNSIKLHVPDSRLKSSIVMEASHLQNSCNGFGSNKQRKELAYNGSDNLITMQPGIAQGENTENMNFIQEAALFHTLQSEDTNFVMGKRNNQWLSPLGKQQQILGSTHKMKDVHSTKVPPDRNLESIFTVPKQSFLKNTTEVDILDKRNLQDAQLLQNCLKDYYNQDSNCCFITFEERQQNVETSGTASENQTNIQFLENKKTV</sequence>
<dbReference type="eggNOG" id="ENOG502S59G">
    <property type="taxonomic scope" value="Eukaryota"/>
</dbReference>
<dbReference type="GeneTree" id="ENSGT00940000168660"/>
<reference evidence="2" key="1">
    <citation type="submission" date="2011-08" db="EMBL/GenBank/DDBJ databases">
        <title>The draft genome of Latimeria chalumnae.</title>
        <authorList>
            <person name="Di Palma F."/>
            <person name="Alfoldi J."/>
            <person name="Johnson J."/>
            <person name="Berlin A."/>
            <person name="Gnerre S."/>
            <person name="Jaffe D."/>
            <person name="MacCallum I."/>
            <person name="Young S."/>
            <person name="Walker B.J."/>
            <person name="Lander E."/>
            <person name="Lindblad-Toh K."/>
        </authorList>
    </citation>
    <scope>NUCLEOTIDE SEQUENCE [LARGE SCALE GENOMIC DNA]</scope>
    <source>
        <strain evidence="2">Wild caught</strain>
    </source>
</reference>
<dbReference type="FunCoup" id="M3XHR1">
    <property type="interactions" value="12"/>
</dbReference>
<organism evidence="1 2">
    <name type="scientific">Latimeria chalumnae</name>
    <name type="common">Coelacanth</name>
    <dbReference type="NCBI Taxonomy" id="7897"/>
    <lineage>
        <taxon>Eukaryota</taxon>
        <taxon>Metazoa</taxon>
        <taxon>Chordata</taxon>
        <taxon>Craniata</taxon>
        <taxon>Vertebrata</taxon>
        <taxon>Euteleostomi</taxon>
        <taxon>Coelacanthiformes</taxon>
        <taxon>Coelacanthidae</taxon>
        <taxon>Latimeria</taxon>
    </lineage>
</organism>
<evidence type="ECO:0000313" key="1">
    <source>
        <dbReference type="Ensembl" id="ENSLACP00000022267.1"/>
    </source>
</evidence>
<dbReference type="InterPro" id="IPR027883">
    <property type="entry name" value="Redic1-like"/>
</dbReference>
<dbReference type="AlphaFoldDB" id="M3XHR1"/>
<name>M3XHR1_LATCH</name>
<dbReference type="EMBL" id="AFYH01125543">
    <property type="status" value="NOT_ANNOTATED_CDS"/>
    <property type="molecule type" value="Genomic_DNA"/>
</dbReference>
<dbReference type="STRING" id="7897.ENSLACP00000022267"/>
<reference evidence="1" key="3">
    <citation type="submission" date="2025-09" db="UniProtKB">
        <authorList>
            <consortium name="Ensembl"/>
        </authorList>
    </citation>
    <scope>IDENTIFICATION</scope>
</reference>
<dbReference type="Proteomes" id="UP000008672">
    <property type="component" value="Unassembled WGS sequence"/>
</dbReference>